<evidence type="ECO:0000313" key="2">
    <source>
        <dbReference type="EMBL" id="GAA0659031.1"/>
    </source>
</evidence>
<dbReference type="Proteomes" id="UP001500724">
    <property type="component" value="Unassembled WGS sequence"/>
</dbReference>
<feature type="compositionally biased region" description="Low complexity" evidence="1">
    <location>
        <begin position="67"/>
        <end position="80"/>
    </location>
</feature>
<evidence type="ECO:0000256" key="1">
    <source>
        <dbReference type="SAM" id="MobiDB-lite"/>
    </source>
</evidence>
<reference evidence="3" key="1">
    <citation type="journal article" date="2019" name="Int. J. Syst. Evol. Microbiol.">
        <title>The Global Catalogue of Microorganisms (GCM) 10K type strain sequencing project: providing services to taxonomists for standard genome sequencing and annotation.</title>
        <authorList>
            <consortium name="The Broad Institute Genomics Platform"/>
            <consortium name="The Broad Institute Genome Sequencing Center for Infectious Disease"/>
            <person name="Wu L."/>
            <person name="Ma J."/>
        </authorList>
    </citation>
    <scope>NUCLEOTIDE SEQUENCE [LARGE SCALE GENOMIC DNA]</scope>
    <source>
        <strain evidence="3">JCM 10367</strain>
    </source>
</reference>
<comment type="caution">
    <text evidence="2">The sequence shown here is derived from an EMBL/GenBank/DDBJ whole genome shotgun (WGS) entry which is preliminary data.</text>
</comment>
<gene>
    <name evidence="2" type="ORF">GCM10009535_42950</name>
</gene>
<keyword evidence="3" id="KW-1185">Reference proteome</keyword>
<organism evidence="2 3">
    <name type="scientific">Streptomyces thermocarboxydovorans</name>
    <dbReference type="NCBI Taxonomy" id="59298"/>
    <lineage>
        <taxon>Bacteria</taxon>
        <taxon>Bacillati</taxon>
        <taxon>Actinomycetota</taxon>
        <taxon>Actinomycetes</taxon>
        <taxon>Kitasatosporales</taxon>
        <taxon>Streptomycetaceae</taxon>
        <taxon>Streptomyces</taxon>
    </lineage>
</organism>
<evidence type="ECO:0000313" key="3">
    <source>
        <dbReference type="Proteomes" id="UP001500724"/>
    </source>
</evidence>
<name>A0ABP3SQL3_9ACTN</name>
<feature type="region of interest" description="Disordered" evidence="1">
    <location>
        <begin position="26"/>
        <end position="103"/>
    </location>
</feature>
<protein>
    <submittedName>
        <fullName evidence="2">Uncharacterized protein</fullName>
    </submittedName>
</protein>
<sequence length="120" mass="12476">MVAAEGAFDEVEGCLRGRDARAKRLGFRTQDVPAPGGITGRGQRTDGAEGQPCLLGPQDDGDAGEIGAPVTAAAGGVADGRQQPHRLPVPQDVRGQAEAFGEGADTHRRARVILWRPVLA</sequence>
<proteinExistence type="predicted"/>
<dbReference type="EMBL" id="BAAAGU010000046">
    <property type="protein sequence ID" value="GAA0659031.1"/>
    <property type="molecule type" value="Genomic_DNA"/>
</dbReference>
<accession>A0ABP3SQL3</accession>